<keyword evidence="4" id="KW-1185">Reference proteome</keyword>
<feature type="compositionally biased region" description="Acidic residues" evidence="1">
    <location>
        <begin position="385"/>
        <end position="397"/>
    </location>
</feature>
<feature type="region of interest" description="Disordered" evidence="1">
    <location>
        <begin position="68"/>
        <end position="121"/>
    </location>
</feature>
<feature type="domain" description="FHA" evidence="2">
    <location>
        <begin position="117"/>
        <end position="148"/>
    </location>
</feature>
<comment type="caution">
    <text evidence="3">The sequence shown here is derived from an EMBL/GenBank/DDBJ whole genome shotgun (WGS) entry which is preliminary data.</text>
</comment>
<name>A0AAW0EWT9_9TRYP</name>
<protein>
    <submittedName>
        <fullName evidence="3">FHA domain containing protein</fullName>
    </submittedName>
</protein>
<dbReference type="Gene3D" id="2.60.200.20">
    <property type="match status" value="1"/>
</dbReference>
<feature type="region of interest" description="Disordered" evidence="1">
    <location>
        <begin position="376"/>
        <end position="423"/>
    </location>
</feature>
<dbReference type="SUPFAM" id="SSF49879">
    <property type="entry name" value="SMAD/FHA domain"/>
    <property type="match status" value="1"/>
</dbReference>
<reference evidence="3 4" key="1">
    <citation type="journal article" date="2021" name="MBio">
        <title>A New Model Trypanosomatid, Novymonas esmeraldas: Genomic Perception of Its 'Candidatus Pandoraea novymonadis' Endosymbiont.</title>
        <authorList>
            <person name="Zakharova A."/>
            <person name="Saura A."/>
            <person name="Butenko A."/>
            <person name="Podesvova L."/>
            <person name="Warmusova S."/>
            <person name="Kostygov A.Y."/>
            <person name="Nenarokova A."/>
            <person name="Lukes J."/>
            <person name="Opperdoes F.R."/>
            <person name="Yurchenko V."/>
        </authorList>
    </citation>
    <scope>NUCLEOTIDE SEQUENCE [LARGE SCALE GENOMIC DNA]</scope>
    <source>
        <strain evidence="3 4">E262AT.01</strain>
    </source>
</reference>
<evidence type="ECO:0000256" key="1">
    <source>
        <dbReference type="SAM" id="MobiDB-lite"/>
    </source>
</evidence>
<dbReference type="PROSITE" id="PS50006">
    <property type="entry name" value="FHA_DOMAIN"/>
    <property type="match status" value="1"/>
</dbReference>
<dbReference type="EMBL" id="JAECZO010000128">
    <property type="protein sequence ID" value="KAK7198016.1"/>
    <property type="molecule type" value="Genomic_DNA"/>
</dbReference>
<dbReference type="AlphaFoldDB" id="A0AAW0EWT9"/>
<organism evidence="3 4">
    <name type="scientific">Novymonas esmeraldas</name>
    <dbReference type="NCBI Taxonomy" id="1808958"/>
    <lineage>
        <taxon>Eukaryota</taxon>
        <taxon>Discoba</taxon>
        <taxon>Euglenozoa</taxon>
        <taxon>Kinetoplastea</taxon>
        <taxon>Metakinetoplastina</taxon>
        <taxon>Trypanosomatida</taxon>
        <taxon>Trypanosomatidae</taxon>
        <taxon>Novymonas</taxon>
    </lineage>
</organism>
<evidence type="ECO:0000313" key="4">
    <source>
        <dbReference type="Proteomes" id="UP001430356"/>
    </source>
</evidence>
<feature type="region of interest" description="Disordered" evidence="1">
    <location>
        <begin position="253"/>
        <end position="278"/>
    </location>
</feature>
<dbReference type="Pfam" id="PF00498">
    <property type="entry name" value="FHA"/>
    <property type="match status" value="1"/>
</dbReference>
<dbReference type="Proteomes" id="UP001430356">
    <property type="component" value="Unassembled WGS sequence"/>
</dbReference>
<sequence>MGDNVNLDFVLVRGPASLDRRMRVALPCNGAPVTLGRATHCTALLDPSLLFSSQVQCSLLAMRTKSAAASSPTAPHDGLITPTHGTASKAKSPDQSTPAAAADYSDTPLHRSTHAGHAATTTTTTATVRVYVTDMCSSNGTFVNGVRISGTDPTELKHGDVCIFGGMRDVDVGESLPADAYQGPELVLWRVDMHSSPEQPPEAFDYTATPLVLPARDVLEAEERALLHTVQRSFATAARPLLLGMETPTSAAAAEAGRESVSASVAQAARPPDADADDHVRVPQRLFTSPAPHVGGAAVLAAGEELRSASHSRHTSVGRRSVSLVADAEEAVPALVPDSLVAAAAATAECALDASPPAAVLYRMIRLGNVTYDARDGERQTDVSSDADDGANAEDADAAPLAPPSKRPRAGTDRRTTAVPPQLTCTPTHLMWTMPNPNDMYAQRRCCTPADDSAKAGNSFYGLLPVTSLATVVACPARLGLAVELRDGCQLPRVDAAVLSGSAESRWVVWVLSEREPRSTAPVAPAPDSGSRAARKRAKVAKCGTHTAAAHVGTGAGGDSTAAESPLVRFEAWLACFQRCYAAQHVPAPVMVDAAAFDVLVAPPLSPTITGVAQQL</sequence>
<dbReference type="InterPro" id="IPR000253">
    <property type="entry name" value="FHA_dom"/>
</dbReference>
<gene>
    <name evidence="3" type="ORF">NESM_000757000</name>
</gene>
<dbReference type="InterPro" id="IPR008984">
    <property type="entry name" value="SMAD_FHA_dom_sf"/>
</dbReference>
<evidence type="ECO:0000259" key="2">
    <source>
        <dbReference type="PROSITE" id="PS50006"/>
    </source>
</evidence>
<proteinExistence type="predicted"/>
<evidence type="ECO:0000313" key="3">
    <source>
        <dbReference type="EMBL" id="KAK7198016.1"/>
    </source>
</evidence>
<accession>A0AAW0EWT9</accession>